<accession>A0A076JUD8</accession>
<keyword evidence="5" id="KW-0675">Receptor</keyword>
<dbReference type="InterPro" id="IPR028994">
    <property type="entry name" value="Integrin_alpha_N"/>
</dbReference>
<keyword evidence="3" id="KW-0325">Glycoprotein</keyword>
<dbReference type="EnsemblMetazoa" id="NM_001309584.1">
    <property type="protein sequence ID" value="NP_001296513.1"/>
    <property type="gene ID" value="LOC101743745"/>
</dbReference>
<dbReference type="Proteomes" id="UP000005204">
    <property type="component" value="Unassembled WGS sequence"/>
</dbReference>
<keyword evidence="2" id="KW-0677">Repeat</keyword>
<dbReference type="GO" id="GO:0009897">
    <property type="term" value="C:external side of plasma membrane"/>
    <property type="evidence" value="ECO:0007669"/>
    <property type="project" value="TreeGrafter"/>
</dbReference>
<feature type="transmembrane region" description="Helical" evidence="5">
    <location>
        <begin position="881"/>
        <end position="902"/>
    </location>
</feature>
<dbReference type="PANTHER" id="PTHR23220:SF122">
    <property type="entry name" value="INTEGRIN ALPHA-PS1"/>
    <property type="match status" value="1"/>
</dbReference>
<sequence length="964" mass="106870">MFGLRTSLYLICSLLHTVICSRMFCHEPSMGVIRPVVTTNHSDFGFSIALQKGRDGKLVIGAPNHDRTGKVFLCELSEIMSNKTSTCNPVDIDVEGLSNYKLAGEPGENFYLGMTIAATSDLFVTCAPLTKFEFGSESKSVYGSCFVYDGSAHQIRGSFEKYLDGSEQKGEIYGGLGSNILIDEANRLLIISKSTYIGDIQYSSLDNATDNVEFIKNKMSEDINLKFKKNSNIGYGLASGNFFDNSTVFEAVSMKNNDLKGQVMFMQYPNLGKQNKLIVNEKTEEHLVEDTSVGTMYGYVMSTADLNVDGIADLLVSAPGYFRGRHAYDLGAVYIYIGGHSILKSNKNHNARTIVGVKEGARFGSSLIAQDLDGDGIPELIIGAPYEDQGLGALYILSGYEVKTKLLTEKGSNIEMMLSAFTETQRIQLSEFKQFGFSLQPLVDVDDNGSTELAVGSPGSAAVVIFRSIPVESVELTIIGQNSFKEQDTSVVLVVCAQIEKRKLATSRKLVVNTAITGEAVVKNPEYLIILTDERKKSCDVVSLELKYKESGNYNFTASIDIAPELKQAMKLNVFDPEWFALDKPSRQKQSKTIQRSCTGDDCLPKLSINLHWLGEKNFDVGLQETENLLVNVRNDGHAVDGACVLLEVNGAQLISAYEKHLNTYTIPLKPLRREAERNVSVTVDMSHINSTDKQLGVIATVYEDCNTKTLHADKDEIEVSYVINADSIVITSLSQERVLSDNDFTSNNNTTVDDVHEYIISNEGTVTWLNENVNLIIDKKPFMTHYEVSMTALDKCNETEQDSQIQFSCKINLRRLDTVKINITISIGKDSMIKNIIENKIITTSYIDLYLGSIKQMKNASVSNKLTYYTENPLKDKKPMIVLISLVVAVVILVITSFVLFKIGFFNRVEKEKTEDLKKTIRRKSLKGYEGSSAVDDVIQNGSDSQTELHINDQLEVVTSLED</sequence>
<keyword evidence="5" id="KW-0130">Cell adhesion</keyword>
<dbReference type="Gene3D" id="1.20.5.930">
    <property type="entry name" value="Bicelle-embedded integrin alpha(iib) transmembrane segment"/>
    <property type="match status" value="1"/>
</dbReference>
<feature type="repeat" description="FG-GAP" evidence="4">
    <location>
        <begin position="349"/>
        <end position="406"/>
    </location>
</feature>
<dbReference type="SMR" id="A0A076JUD8"/>
<dbReference type="GO" id="GO:0033627">
    <property type="term" value="P:cell adhesion mediated by integrin"/>
    <property type="evidence" value="ECO:0007669"/>
    <property type="project" value="TreeGrafter"/>
</dbReference>
<dbReference type="InterPro" id="IPR013517">
    <property type="entry name" value="FG-GAP"/>
</dbReference>
<keyword evidence="1 5" id="KW-0732">Signal</keyword>
<protein>
    <submittedName>
        <fullName evidence="6">Integrin alphaPS3</fullName>
    </submittedName>
</protein>
<dbReference type="GO" id="GO:0007160">
    <property type="term" value="P:cell-matrix adhesion"/>
    <property type="evidence" value="ECO:0007669"/>
    <property type="project" value="TreeGrafter"/>
</dbReference>
<dbReference type="GO" id="GO:0098609">
    <property type="term" value="P:cell-cell adhesion"/>
    <property type="evidence" value="ECO:0007669"/>
    <property type="project" value="TreeGrafter"/>
</dbReference>
<dbReference type="PROSITE" id="PS00242">
    <property type="entry name" value="INTEGRIN_ALPHA"/>
    <property type="match status" value="1"/>
</dbReference>
<dbReference type="InterPro" id="IPR013519">
    <property type="entry name" value="Int_alpha_beta-p"/>
</dbReference>
<dbReference type="SMART" id="SM00191">
    <property type="entry name" value="Int_alpha"/>
    <property type="match status" value="4"/>
</dbReference>
<feature type="signal peptide" evidence="5">
    <location>
        <begin position="1"/>
        <end position="20"/>
    </location>
</feature>
<dbReference type="Pfam" id="PF01839">
    <property type="entry name" value="FG-GAP"/>
    <property type="match status" value="2"/>
</dbReference>
<dbReference type="PANTHER" id="PTHR23220">
    <property type="entry name" value="INTEGRIN ALPHA"/>
    <property type="match status" value="1"/>
</dbReference>
<dbReference type="EMBL" id="KJ511853">
    <property type="protein sequence ID" value="AII79412.1"/>
    <property type="molecule type" value="mRNA"/>
</dbReference>
<proteinExistence type="evidence at transcript level"/>
<keyword evidence="5" id="KW-0812">Transmembrane</keyword>
<reference evidence="6" key="2">
    <citation type="journal article" date="2014" name="Gene">
        <title>Characterization and identification of the integrin family in silkworm, Bombyx mori.</title>
        <authorList>
            <person name="Zhang K."/>
            <person name="Xu M."/>
            <person name="Su J."/>
            <person name="Yu S."/>
            <person name="Sun Z."/>
            <person name="Li Y."/>
            <person name="Zhang W."/>
            <person name="Hou J."/>
            <person name="Shang L."/>
            <person name="Cui H."/>
        </authorList>
    </citation>
    <scope>NUCLEOTIDE SEQUENCE</scope>
</reference>
<dbReference type="SUPFAM" id="SSF69318">
    <property type="entry name" value="Integrin alpha N-terminal domain"/>
    <property type="match status" value="1"/>
</dbReference>
<evidence type="ECO:0000256" key="3">
    <source>
        <dbReference type="ARBA" id="ARBA00023180"/>
    </source>
</evidence>
<dbReference type="InterPro" id="IPR000413">
    <property type="entry name" value="Integrin_alpha"/>
</dbReference>
<dbReference type="GO" id="GO:0008305">
    <property type="term" value="C:integrin complex"/>
    <property type="evidence" value="ECO:0007669"/>
    <property type="project" value="InterPro"/>
</dbReference>
<dbReference type="PROSITE" id="PS51470">
    <property type="entry name" value="FG_GAP"/>
    <property type="match status" value="3"/>
</dbReference>
<comment type="similarity">
    <text evidence="5">Belongs to the integrin alpha chain family.</text>
</comment>
<dbReference type="GO" id="GO:0005178">
    <property type="term" value="F:integrin binding"/>
    <property type="evidence" value="ECO:0007669"/>
    <property type="project" value="TreeGrafter"/>
</dbReference>
<dbReference type="PRINTS" id="PR01185">
    <property type="entry name" value="INTEGRINA"/>
</dbReference>
<dbReference type="InterPro" id="IPR018184">
    <property type="entry name" value="Integrin_alpha_C_CS"/>
</dbReference>
<keyword evidence="5" id="KW-1133">Transmembrane helix</keyword>
<evidence type="ECO:0000256" key="4">
    <source>
        <dbReference type="PROSITE-ProRule" id="PRU00803"/>
    </source>
</evidence>
<evidence type="ECO:0000256" key="5">
    <source>
        <dbReference type="RuleBase" id="RU003762"/>
    </source>
</evidence>
<organism evidence="6">
    <name type="scientific">Bombyx mori</name>
    <name type="common">Silk moth</name>
    <dbReference type="NCBI Taxonomy" id="7091"/>
    <lineage>
        <taxon>Eukaryota</taxon>
        <taxon>Metazoa</taxon>
        <taxon>Ecdysozoa</taxon>
        <taxon>Arthropoda</taxon>
        <taxon>Hexapoda</taxon>
        <taxon>Insecta</taxon>
        <taxon>Pterygota</taxon>
        <taxon>Neoptera</taxon>
        <taxon>Endopterygota</taxon>
        <taxon>Lepidoptera</taxon>
        <taxon>Glossata</taxon>
        <taxon>Ditrysia</taxon>
        <taxon>Bombycoidea</taxon>
        <taxon>Bombycidae</taxon>
        <taxon>Bombycinae</taxon>
        <taxon>Bombyx</taxon>
    </lineage>
</organism>
<keyword evidence="5 6" id="KW-0401">Integrin</keyword>
<evidence type="ECO:0000256" key="2">
    <source>
        <dbReference type="ARBA" id="ARBA00022737"/>
    </source>
</evidence>
<dbReference type="OrthoDB" id="5317514at2759"/>
<dbReference type="GeneID" id="101743745"/>
<evidence type="ECO:0000256" key="1">
    <source>
        <dbReference type="ARBA" id="ARBA00022729"/>
    </source>
</evidence>
<dbReference type="Gene3D" id="2.130.10.130">
    <property type="entry name" value="Integrin alpha, N-terminal"/>
    <property type="match status" value="1"/>
</dbReference>
<reference evidence="8" key="1">
    <citation type="journal article" date="2008" name="Insect Biochem. Mol. Biol.">
        <title>The genome of a lepidopteran model insect, the silkworm Bombyx mori.</title>
        <authorList>
            <consortium name="International Silkworm Genome Consortium"/>
        </authorList>
    </citation>
    <scope>NUCLEOTIDE SEQUENCE [LARGE SCALE GENOMIC DNA]</scope>
    <source>
        <strain evidence="8">p50T</strain>
    </source>
</reference>
<reference evidence="7" key="3">
    <citation type="submission" date="2022-06" db="UniProtKB">
        <authorList>
            <consortium name="EnsemblMetazoa"/>
        </authorList>
    </citation>
    <scope>IDENTIFICATION</scope>
    <source>
        <strain evidence="7">p50T (Dazao)</strain>
    </source>
</reference>
<dbReference type="AlphaFoldDB" id="A0A076JUD8"/>
<evidence type="ECO:0000313" key="8">
    <source>
        <dbReference type="Proteomes" id="UP000005204"/>
    </source>
</evidence>
<evidence type="ECO:0000313" key="7">
    <source>
        <dbReference type="EnsemblMetazoa" id="NP_001296513.1"/>
    </source>
</evidence>
<dbReference type="GO" id="GO:0007229">
    <property type="term" value="P:integrin-mediated signaling pathway"/>
    <property type="evidence" value="ECO:0007669"/>
    <property type="project" value="UniProtKB-KW"/>
</dbReference>
<evidence type="ECO:0000313" key="6">
    <source>
        <dbReference type="EMBL" id="AII79412.1"/>
    </source>
</evidence>
<keyword evidence="8" id="KW-1185">Reference proteome</keyword>
<keyword evidence="5" id="KW-0472">Membrane</keyword>
<feature type="repeat" description="FG-GAP" evidence="4">
    <location>
        <begin position="283"/>
        <end position="345"/>
    </location>
</feature>
<feature type="chain" id="PRO_5036511886" evidence="5">
    <location>
        <begin position="21"/>
        <end position="964"/>
    </location>
</feature>
<dbReference type="RefSeq" id="NP_001296513.1">
    <property type="nucleotide sequence ID" value="NM_001309584.1"/>
</dbReference>
<name>A0A076JUD8_BOMMO</name>
<comment type="subcellular location">
    <subcellularLocation>
        <location evidence="5">Membrane</location>
        <topology evidence="5">Single-pass type I membrane protein</topology>
    </subcellularLocation>
</comment>
<dbReference type="KEGG" id="bmor:101743745"/>
<feature type="repeat" description="FG-GAP" evidence="4">
    <location>
        <begin position="425"/>
        <end position="483"/>
    </location>
</feature>